<evidence type="ECO:0000313" key="3">
    <source>
        <dbReference type="Proteomes" id="UP001201163"/>
    </source>
</evidence>
<accession>A0AAD4LTK9</accession>
<proteinExistence type="predicted"/>
<feature type="transmembrane region" description="Helical" evidence="1">
    <location>
        <begin position="12"/>
        <end position="36"/>
    </location>
</feature>
<keyword evidence="1" id="KW-0472">Membrane</keyword>
<dbReference type="AlphaFoldDB" id="A0AAD4LTK9"/>
<comment type="caution">
    <text evidence="2">The sequence shown here is derived from an EMBL/GenBank/DDBJ whole genome shotgun (WGS) entry which is preliminary data.</text>
</comment>
<keyword evidence="1" id="KW-0812">Transmembrane</keyword>
<feature type="transmembrane region" description="Helical" evidence="1">
    <location>
        <begin position="77"/>
        <end position="96"/>
    </location>
</feature>
<keyword evidence="1" id="KW-1133">Transmembrane helix</keyword>
<evidence type="ECO:0000256" key="1">
    <source>
        <dbReference type="SAM" id="Phobius"/>
    </source>
</evidence>
<name>A0AAD4LTK9_9AGAM</name>
<gene>
    <name evidence="2" type="ORF">EDB92DRAFT_1939570</name>
</gene>
<sequence>MPLPTFTYPSWLPGLLCYSFLLVINTILPIITIIALDNIATGLEIALVAFNSSASVAIVAMRMLMRSCVFNDLKYDRKCLLGVAILDGCAAAGWSIRTDRAGFCEKSADHTGPCHTALVAVALVFAWISTIVAYGGGVYADHVEKKKETSTLPIHLPGRTISDPVMIHAGQFSESMPEDDDTKFTEIPLRQHRRAGT</sequence>
<reference evidence="2" key="1">
    <citation type="submission" date="2022-01" db="EMBL/GenBank/DDBJ databases">
        <title>Comparative genomics reveals a dynamic genome evolution in the ectomycorrhizal milk-cap (Lactarius) mushrooms.</title>
        <authorList>
            <consortium name="DOE Joint Genome Institute"/>
            <person name="Lebreton A."/>
            <person name="Tang N."/>
            <person name="Kuo A."/>
            <person name="LaButti K."/>
            <person name="Drula E."/>
            <person name="Barry K."/>
            <person name="Clum A."/>
            <person name="Lipzen A."/>
            <person name="Mousain D."/>
            <person name="Ng V."/>
            <person name="Wang R."/>
            <person name="Wang X."/>
            <person name="Dai Y."/>
            <person name="Henrissat B."/>
            <person name="Grigoriev I.V."/>
            <person name="Guerin-Laguette A."/>
            <person name="Yu F."/>
            <person name="Martin F.M."/>
        </authorList>
    </citation>
    <scope>NUCLEOTIDE SEQUENCE</scope>
    <source>
        <strain evidence="2">QP</strain>
    </source>
</reference>
<evidence type="ECO:0000313" key="2">
    <source>
        <dbReference type="EMBL" id="KAH9001740.1"/>
    </source>
</evidence>
<organism evidence="2 3">
    <name type="scientific">Lactarius akahatsu</name>
    <dbReference type="NCBI Taxonomy" id="416441"/>
    <lineage>
        <taxon>Eukaryota</taxon>
        <taxon>Fungi</taxon>
        <taxon>Dikarya</taxon>
        <taxon>Basidiomycota</taxon>
        <taxon>Agaricomycotina</taxon>
        <taxon>Agaricomycetes</taxon>
        <taxon>Russulales</taxon>
        <taxon>Russulaceae</taxon>
        <taxon>Lactarius</taxon>
    </lineage>
</organism>
<dbReference type="Proteomes" id="UP001201163">
    <property type="component" value="Unassembled WGS sequence"/>
</dbReference>
<feature type="transmembrane region" description="Helical" evidence="1">
    <location>
        <begin position="116"/>
        <end position="140"/>
    </location>
</feature>
<feature type="transmembrane region" description="Helical" evidence="1">
    <location>
        <begin position="42"/>
        <end position="65"/>
    </location>
</feature>
<dbReference type="EMBL" id="JAKELL010000001">
    <property type="protein sequence ID" value="KAH9001740.1"/>
    <property type="molecule type" value="Genomic_DNA"/>
</dbReference>
<keyword evidence="3" id="KW-1185">Reference proteome</keyword>
<protein>
    <submittedName>
        <fullName evidence="2">Uncharacterized protein</fullName>
    </submittedName>
</protein>